<feature type="compositionally biased region" description="Acidic residues" evidence="1">
    <location>
        <begin position="187"/>
        <end position="200"/>
    </location>
</feature>
<feature type="compositionally biased region" description="Low complexity" evidence="1">
    <location>
        <begin position="628"/>
        <end position="638"/>
    </location>
</feature>
<protein>
    <submittedName>
        <fullName evidence="2">Uncharacterized protein</fullName>
    </submittedName>
</protein>
<reference evidence="2 3" key="1">
    <citation type="journal article" date="2016" name="Mol. Biol. Evol.">
        <title>Comparative Genomics of Early-Diverging Mushroom-Forming Fungi Provides Insights into the Origins of Lignocellulose Decay Capabilities.</title>
        <authorList>
            <person name="Nagy L.G."/>
            <person name="Riley R."/>
            <person name="Tritt A."/>
            <person name="Adam C."/>
            <person name="Daum C."/>
            <person name="Floudas D."/>
            <person name="Sun H."/>
            <person name="Yadav J.S."/>
            <person name="Pangilinan J."/>
            <person name="Larsson K.H."/>
            <person name="Matsuura K."/>
            <person name="Barry K."/>
            <person name="Labutti K."/>
            <person name="Kuo R."/>
            <person name="Ohm R.A."/>
            <person name="Bhattacharya S.S."/>
            <person name="Shirouzu T."/>
            <person name="Yoshinaga Y."/>
            <person name="Martin F.M."/>
            <person name="Grigoriev I.V."/>
            <person name="Hibbett D.S."/>
        </authorList>
    </citation>
    <scope>NUCLEOTIDE SEQUENCE [LARGE SCALE GENOMIC DNA]</scope>
    <source>
        <strain evidence="2 3">CBS 109695</strain>
    </source>
</reference>
<evidence type="ECO:0000313" key="2">
    <source>
        <dbReference type="EMBL" id="KZP34502.1"/>
    </source>
</evidence>
<accession>A0A166X7M2</accession>
<feature type="region of interest" description="Disordered" evidence="1">
    <location>
        <begin position="1030"/>
        <end position="1053"/>
    </location>
</feature>
<feature type="compositionally biased region" description="Low complexity" evidence="1">
    <location>
        <begin position="229"/>
        <end position="244"/>
    </location>
</feature>
<feature type="region of interest" description="Disordered" evidence="1">
    <location>
        <begin position="623"/>
        <end position="771"/>
    </location>
</feature>
<feature type="region of interest" description="Disordered" evidence="1">
    <location>
        <begin position="332"/>
        <end position="357"/>
    </location>
</feature>
<evidence type="ECO:0000256" key="1">
    <source>
        <dbReference type="SAM" id="MobiDB-lite"/>
    </source>
</evidence>
<feature type="compositionally biased region" description="Basic and acidic residues" evidence="1">
    <location>
        <begin position="666"/>
        <end position="698"/>
    </location>
</feature>
<gene>
    <name evidence="2" type="ORF">FIBSPDRAFT_942622</name>
</gene>
<feature type="compositionally biased region" description="Polar residues" evidence="1">
    <location>
        <begin position="169"/>
        <end position="184"/>
    </location>
</feature>
<sequence length="1202" mass="130735">MSTSSNEQTKADPKGIQYRIGRPIVSNHISDEELGDYTASEVNSPPVGGRPSSQSKSRRPPPPVPSNPSGRAPTFNIQDVDATNRPSRTPNADLYSNLASFSFGASNSTSSLDPSYEADGEVGDVMGPLTPMGRRQSVDRTPRSSVAAPDRAAGSHSTQHGAGRHASNALASTSRVRPVSNSGYTVYDDDDDDPDEEPVDFDYQPRRGRLLSDTASQHTFGGGQGSGLGSSSSSRSNSQSSARSAGHDFSSEDEVELDFDPHDPYLQGGLDPDDSFAGHHADPPLGSRRGSLPLAIPGTASDNLFPDEVELRNREDSLATLRRPSRSVDDDLRIMNLGHSSGSIGGSSDGTAPKSEPLSRADWRILEAQQQQQQQQYQDPAVVQPPAPAQALDDFDIAYVLGDLGGRRGSIAPSYVQRTISQDEPTRQSLGFLPSGWGAGLSWPAGRKPSPSVTEDTFFTSVKRFNPDYEVAWSFSKEKADGGGGAMSVRSGNSREPLAEERARATRTSMTPGMQELWRNIYVGRFKVDRLALRSRSQDPSKPPQQRLNIRHIHDPYSSGNRLGGPSSVVHKHSKAVAFSIFRDYTLLSRSTAAGNTSSIIGPAAHRPMAAQTGGIMLAPKKVQEQYTSTRTTSKLTTHGLLGPDEPRSDRSSTTVRPNAGAVTVARKEHQEKKEKEIKKKEKEDKKRREKEEKDAKKAKSKKGQQQKSEQPKSVDPESADSSSTAHSIVTSSTKVEGKQRRHSVNQVRDVVVSRIPSDPPHYDPPASPATLASVSTASTFTLKKHASFESSLSSTDGSATTVRADPPGVQQTEPLPAPSQEPVPYIHADVDHDHLDEEDDGDGDDDISPPITRTPHAEAFEALDPNTIEYVRGRGTRGLADGHNVHWAKRWFPPFGRPAKANAYGPTFPGPSSAVIESTYIPPWMTIAGRSAQESNERLIQNLNDSFKDVGLVHSRPNKPVKKKKRPTWDLFNEVPEDALYMLLPLWAQETDEASLNNMRADTAFPSIAVDERQYLLVYYDSFGERAPTDAASGSAKKKNKRSSPQSSLEPMDPKTVILNAFKVSARLVGYAELKGTGVRLPNTGLSVTGPPREAIDHMPPLLPSASHLPPEKRPRDFTIIAHCYGREKGVVFEPMGLEKLGLCMPRAPEEEEVQSESDVNNHWAQYDEPVEQLILLTPIGRAAVEMVWLGCLAMTSFGAM</sequence>
<name>A0A166X7M2_9AGAM</name>
<dbReference type="AlphaFoldDB" id="A0A166X7M2"/>
<dbReference type="EMBL" id="KV417480">
    <property type="protein sequence ID" value="KZP34502.1"/>
    <property type="molecule type" value="Genomic_DNA"/>
</dbReference>
<keyword evidence="3" id="KW-1185">Reference proteome</keyword>
<feature type="region of interest" description="Disordered" evidence="1">
    <location>
        <begin position="480"/>
        <end position="508"/>
    </location>
</feature>
<feature type="compositionally biased region" description="Acidic residues" evidence="1">
    <location>
        <begin position="837"/>
        <end position="848"/>
    </location>
</feature>
<feature type="region of interest" description="Disordered" evidence="1">
    <location>
        <begin position="1"/>
        <end position="308"/>
    </location>
</feature>
<dbReference type="STRING" id="436010.A0A166X7M2"/>
<dbReference type="Proteomes" id="UP000076532">
    <property type="component" value="Unassembled WGS sequence"/>
</dbReference>
<dbReference type="OrthoDB" id="3357948at2759"/>
<feature type="compositionally biased region" description="Pro residues" evidence="1">
    <location>
        <begin position="758"/>
        <end position="768"/>
    </location>
</feature>
<feature type="region of interest" description="Disordered" evidence="1">
    <location>
        <begin position="786"/>
        <end position="861"/>
    </location>
</feature>
<organism evidence="2 3">
    <name type="scientific">Athelia psychrophila</name>
    <dbReference type="NCBI Taxonomy" id="1759441"/>
    <lineage>
        <taxon>Eukaryota</taxon>
        <taxon>Fungi</taxon>
        <taxon>Dikarya</taxon>
        <taxon>Basidiomycota</taxon>
        <taxon>Agaricomycotina</taxon>
        <taxon>Agaricomycetes</taxon>
        <taxon>Agaricomycetidae</taxon>
        <taxon>Atheliales</taxon>
        <taxon>Atheliaceae</taxon>
        <taxon>Athelia</taxon>
    </lineage>
</organism>
<feature type="compositionally biased region" description="Low complexity" evidence="1">
    <location>
        <begin position="722"/>
        <end position="734"/>
    </location>
</feature>
<feature type="compositionally biased region" description="Polar residues" evidence="1">
    <location>
        <begin position="789"/>
        <end position="802"/>
    </location>
</feature>
<evidence type="ECO:0000313" key="3">
    <source>
        <dbReference type="Proteomes" id="UP000076532"/>
    </source>
</evidence>
<feature type="region of interest" description="Disordered" evidence="1">
    <location>
        <begin position="533"/>
        <end position="567"/>
    </location>
</feature>
<proteinExistence type="predicted"/>
<feature type="compositionally biased region" description="Low complexity" evidence="1">
    <location>
        <begin position="99"/>
        <end position="111"/>
    </location>
</feature>